<organism evidence="2">
    <name type="scientific">uncultured Quadrisphaera sp</name>
    <dbReference type="NCBI Taxonomy" id="904978"/>
    <lineage>
        <taxon>Bacteria</taxon>
        <taxon>Bacillati</taxon>
        <taxon>Actinomycetota</taxon>
        <taxon>Actinomycetes</taxon>
        <taxon>Kineosporiales</taxon>
        <taxon>Kineosporiaceae</taxon>
        <taxon>Quadrisphaera</taxon>
        <taxon>environmental samples</taxon>
    </lineage>
</organism>
<evidence type="ECO:0000259" key="1">
    <source>
        <dbReference type="Pfam" id="PF14397"/>
    </source>
</evidence>
<proteinExistence type="predicted"/>
<feature type="domain" description="Alpha-L-glutamate ligase-related protein ATP-grasp" evidence="1">
    <location>
        <begin position="127"/>
        <end position="281"/>
    </location>
</feature>
<dbReference type="Pfam" id="PF14397">
    <property type="entry name" value="ATPgrasp_ST"/>
    <property type="match status" value="1"/>
</dbReference>
<dbReference type="EMBL" id="CADCUY010000535">
    <property type="protein sequence ID" value="CAA9432572.1"/>
    <property type="molecule type" value="Genomic_DNA"/>
</dbReference>
<evidence type="ECO:0000313" key="2">
    <source>
        <dbReference type="EMBL" id="CAA9432572.1"/>
    </source>
</evidence>
<gene>
    <name evidence="2" type="ORF">AVDCRST_MAG35-2705</name>
</gene>
<protein>
    <recommendedName>
        <fullName evidence="1">Alpha-L-glutamate ligase-related protein ATP-grasp domain-containing protein</fullName>
    </recommendedName>
</protein>
<dbReference type="InterPro" id="IPR039523">
    <property type="entry name" value="RimK-rel_E_lig_ATP-grasp"/>
</dbReference>
<dbReference type="AlphaFoldDB" id="A0A6J4Q5C7"/>
<feature type="non-terminal residue" evidence="2">
    <location>
        <position position="1"/>
    </location>
</feature>
<name>A0A6J4Q5C7_9ACTN</name>
<dbReference type="SUPFAM" id="SSF56059">
    <property type="entry name" value="Glutathione synthetase ATP-binding domain-like"/>
    <property type="match status" value="1"/>
</dbReference>
<sequence length="307" mass="32616">RMHPSMWVRGFFSNRLYLYPGVRDPALPYISDARVHARMKQLNGRSAKALAEDKSLFADALVARGLGGTAPEVYGIITGGSFRPRSESAARRVRDLPAVVVKPVAGAGGRGVRLVAGAEVESYPAEPDVDLLVQEVLVQHPVLAAVNPASLNTLRVLAVRLPGGPELVAAVHRWGTAATGAVDNVSAGGLCSHVDLATGVVGPAVGAPRGLQRVQHDEHPDTGARIAGLQLPHWQEVRELVGALMSAFPELDHVGWDLCVTGGGVRVVEANATMPNPNIFQYHGPFATDPQVRRYYVDRGLLPAARG</sequence>
<accession>A0A6J4Q5C7</accession>
<reference evidence="2" key="1">
    <citation type="submission" date="2020-02" db="EMBL/GenBank/DDBJ databases">
        <authorList>
            <person name="Meier V. D."/>
        </authorList>
    </citation>
    <scope>NUCLEOTIDE SEQUENCE</scope>
    <source>
        <strain evidence="2">AVDCRST_MAG35</strain>
    </source>
</reference>